<protein>
    <submittedName>
        <fullName evidence="2">Uncharacterized protein</fullName>
    </submittedName>
</protein>
<comment type="caution">
    <text evidence="2">The sequence shown here is derived from an EMBL/GenBank/DDBJ whole genome shotgun (WGS) entry which is preliminary data.</text>
</comment>
<name>A0A0F9L1B8_9ZZZZ</name>
<sequence>MVERKEETGSENAIRNLSKSGMSDVGKSGKPSPRGMISDEEVTPAS</sequence>
<organism evidence="2">
    <name type="scientific">marine sediment metagenome</name>
    <dbReference type="NCBI Taxonomy" id="412755"/>
    <lineage>
        <taxon>unclassified sequences</taxon>
        <taxon>metagenomes</taxon>
        <taxon>ecological metagenomes</taxon>
    </lineage>
</organism>
<feature type="region of interest" description="Disordered" evidence="1">
    <location>
        <begin position="1"/>
        <end position="46"/>
    </location>
</feature>
<dbReference type="AlphaFoldDB" id="A0A0F9L1B8"/>
<gene>
    <name evidence="2" type="ORF">LCGC14_1335640</name>
</gene>
<evidence type="ECO:0000256" key="1">
    <source>
        <dbReference type="SAM" id="MobiDB-lite"/>
    </source>
</evidence>
<reference evidence="2" key="1">
    <citation type="journal article" date="2015" name="Nature">
        <title>Complex archaea that bridge the gap between prokaryotes and eukaryotes.</title>
        <authorList>
            <person name="Spang A."/>
            <person name="Saw J.H."/>
            <person name="Jorgensen S.L."/>
            <person name="Zaremba-Niedzwiedzka K."/>
            <person name="Martijn J."/>
            <person name="Lind A.E."/>
            <person name="van Eijk R."/>
            <person name="Schleper C."/>
            <person name="Guy L."/>
            <person name="Ettema T.J."/>
        </authorList>
    </citation>
    <scope>NUCLEOTIDE SEQUENCE</scope>
</reference>
<proteinExistence type="predicted"/>
<accession>A0A0F9L1B8</accession>
<feature type="compositionally biased region" description="Polar residues" evidence="1">
    <location>
        <begin position="10"/>
        <end position="21"/>
    </location>
</feature>
<evidence type="ECO:0000313" key="2">
    <source>
        <dbReference type="EMBL" id="KKM80856.1"/>
    </source>
</evidence>
<dbReference type="EMBL" id="LAZR01008117">
    <property type="protein sequence ID" value="KKM80856.1"/>
    <property type="molecule type" value="Genomic_DNA"/>
</dbReference>